<keyword evidence="5" id="KW-1185">Reference proteome</keyword>
<feature type="transmembrane region" description="Helical" evidence="1">
    <location>
        <begin position="368"/>
        <end position="386"/>
    </location>
</feature>
<sequence>MASRSLQTLLFVSLQFLGQVAGLEEVSDGQCDCYLTNATSKNYFTTHNFFDFRDLEQYARIPRPIEDPDDSSAADETSQYFLDANWTNVWGIQSWNNSETVDSGDVPVLLVNSPNNIYIEKNRDENPSSNTFMTMRTMRYQDFQSAAEFESISKAYHFLSVRMYARTIGAPGAVTAMFTYRDSDDPTQLNAVQESDLEIRTMDPKDKVQYTNQPSYAKGYDVPEATKNATTPVQADWTQWSVHRMDWTPKDTTWYIDGSQVASIAFQVPRDPSQVIFNAWSDGGEWSGNMTTGSEAYLQIQWIEMVYNSTGNEKTTDKRDETTSALSLSNVKRDGDERCHNVCSIDDTPTTGTPVLLQGAASRISDHILGLGVAYIWIPLLLATFLV</sequence>
<keyword evidence="4" id="KW-0378">Hydrolase</keyword>
<dbReference type="OrthoDB" id="4388755at2759"/>
<organism evidence="4">
    <name type="scientific">Rosellinia necatrix</name>
    <name type="common">White root-rot fungus</name>
    <dbReference type="NCBI Taxonomy" id="77044"/>
    <lineage>
        <taxon>Eukaryota</taxon>
        <taxon>Fungi</taxon>
        <taxon>Dikarya</taxon>
        <taxon>Ascomycota</taxon>
        <taxon>Pezizomycotina</taxon>
        <taxon>Sordariomycetes</taxon>
        <taxon>Xylariomycetidae</taxon>
        <taxon>Xylariales</taxon>
        <taxon>Xylariaceae</taxon>
        <taxon>Rosellinia</taxon>
    </lineage>
</organism>
<dbReference type="PROSITE" id="PS51762">
    <property type="entry name" value="GH16_2"/>
    <property type="match status" value="1"/>
</dbReference>
<reference evidence="4" key="1">
    <citation type="submission" date="2016-03" db="EMBL/GenBank/DDBJ databases">
        <title>Draft genome sequence of Rosellinia necatrix.</title>
        <authorList>
            <person name="Kanematsu S."/>
        </authorList>
    </citation>
    <scope>NUCLEOTIDE SEQUENCE [LARGE SCALE GENOMIC DNA]</scope>
    <source>
        <strain evidence="4">W97</strain>
    </source>
</reference>
<dbReference type="Proteomes" id="UP000054516">
    <property type="component" value="Unassembled WGS sequence"/>
</dbReference>
<dbReference type="SUPFAM" id="SSF49899">
    <property type="entry name" value="Concanavalin A-like lectins/glucanases"/>
    <property type="match status" value="1"/>
</dbReference>
<dbReference type="GO" id="GO:0004553">
    <property type="term" value="F:hydrolase activity, hydrolyzing O-glycosyl compounds"/>
    <property type="evidence" value="ECO:0007669"/>
    <property type="project" value="InterPro"/>
</dbReference>
<keyword evidence="2" id="KW-0732">Signal</keyword>
<evidence type="ECO:0000256" key="1">
    <source>
        <dbReference type="SAM" id="Phobius"/>
    </source>
</evidence>
<dbReference type="AlphaFoldDB" id="A0A1W2TRK8"/>
<keyword evidence="1" id="KW-1133">Transmembrane helix</keyword>
<dbReference type="PANTHER" id="PTHR38121:SF4">
    <property type="entry name" value="GH16 DOMAIN-CONTAINING PROTEIN-RELATED"/>
    <property type="match status" value="1"/>
</dbReference>
<feature type="chain" id="PRO_5010716305" evidence="2">
    <location>
        <begin position="23"/>
        <end position="387"/>
    </location>
</feature>
<evidence type="ECO:0000313" key="4">
    <source>
        <dbReference type="EMBL" id="GAP91141.1"/>
    </source>
</evidence>
<keyword evidence="1" id="KW-0812">Transmembrane</keyword>
<name>A0A1W2TRK8_ROSNE</name>
<dbReference type="Gene3D" id="2.60.120.200">
    <property type="match status" value="1"/>
</dbReference>
<dbReference type="GO" id="GO:0005975">
    <property type="term" value="P:carbohydrate metabolic process"/>
    <property type="evidence" value="ECO:0007669"/>
    <property type="project" value="InterPro"/>
</dbReference>
<keyword evidence="1" id="KW-0472">Membrane</keyword>
<dbReference type="Pfam" id="PF00722">
    <property type="entry name" value="Glyco_hydro_16"/>
    <property type="match status" value="1"/>
</dbReference>
<dbReference type="EMBL" id="DF977501">
    <property type="protein sequence ID" value="GAP91141.1"/>
    <property type="molecule type" value="Genomic_DNA"/>
</dbReference>
<accession>A0A1W2TRK8</accession>
<gene>
    <name evidence="4" type="ORF">SAMD00023353_5600370</name>
</gene>
<dbReference type="STRING" id="77044.A0A1W2TRK8"/>
<evidence type="ECO:0000313" key="5">
    <source>
        <dbReference type="Proteomes" id="UP000054516"/>
    </source>
</evidence>
<feature type="signal peptide" evidence="2">
    <location>
        <begin position="1"/>
        <end position="22"/>
    </location>
</feature>
<protein>
    <submittedName>
        <fullName evidence="4">Putative glycoside hydrolase family 16 protein</fullName>
    </submittedName>
</protein>
<evidence type="ECO:0000259" key="3">
    <source>
        <dbReference type="PROSITE" id="PS51762"/>
    </source>
</evidence>
<dbReference type="InterPro" id="IPR013320">
    <property type="entry name" value="ConA-like_dom_sf"/>
</dbReference>
<evidence type="ECO:0000256" key="2">
    <source>
        <dbReference type="SAM" id="SignalP"/>
    </source>
</evidence>
<dbReference type="InterPro" id="IPR000757">
    <property type="entry name" value="Beta-glucanase-like"/>
</dbReference>
<proteinExistence type="predicted"/>
<dbReference type="CDD" id="cd00413">
    <property type="entry name" value="Glyco_hydrolase_16"/>
    <property type="match status" value="1"/>
</dbReference>
<dbReference type="PANTHER" id="PTHR38121">
    <property type="entry name" value="GH16 DOMAIN-CONTAINING PROTEIN"/>
    <property type="match status" value="1"/>
</dbReference>
<dbReference type="OMA" id="WNNTELM"/>
<feature type="domain" description="GH16" evidence="3">
    <location>
        <begin position="56"/>
        <end position="311"/>
    </location>
</feature>